<organism evidence="8 9">
    <name type="scientific">Natronomonas aquatica</name>
    <dbReference type="NCBI Taxonomy" id="2841590"/>
    <lineage>
        <taxon>Archaea</taxon>
        <taxon>Methanobacteriati</taxon>
        <taxon>Methanobacteriota</taxon>
        <taxon>Stenosarchaea group</taxon>
        <taxon>Halobacteria</taxon>
        <taxon>Halobacteriales</taxon>
        <taxon>Natronomonadaceae</taxon>
        <taxon>Natronomonas</taxon>
    </lineage>
</organism>
<keyword evidence="4" id="KW-0210">Decarboxylase</keyword>
<protein>
    <recommendedName>
        <fullName evidence="3">arginine decarboxylase</fullName>
        <ecNumber evidence="3">4.1.1.19</ecNumber>
    </recommendedName>
</protein>
<comment type="caution">
    <text evidence="8">The sequence shown here is derived from an EMBL/GenBank/DDBJ whole genome shotgun (WGS) entry which is preliminary data.</text>
</comment>
<dbReference type="PANTHER" id="PTHR40438:SF1">
    <property type="entry name" value="PYRUVOYL-DEPENDENT ARGININE DECARBOXYLASE"/>
    <property type="match status" value="1"/>
</dbReference>
<name>A0A9R1CTG3_9EURY</name>
<dbReference type="PANTHER" id="PTHR40438">
    <property type="entry name" value="PYRUVOYL-DEPENDENT ARGININE DECARBOXYLASE"/>
    <property type="match status" value="1"/>
</dbReference>
<evidence type="ECO:0000256" key="7">
    <source>
        <dbReference type="ARBA" id="ARBA00049309"/>
    </source>
</evidence>
<dbReference type="GO" id="GO:0008792">
    <property type="term" value="F:arginine decarboxylase activity"/>
    <property type="evidence" value="ECO:0007669"/>
    <property type="project" value="UniProtKB-EC"/>
</dbReference>
<dbReference type="RefSeq" id="WP_256029291.1">
    <property type="nucleotide sequence ID" value="NZ_JAHLKM010000006.1"/>
</dbReference>
<evidence type="ECO:0000256" key="5">
    <source>
        <dbReference type="ARBA" id="ARBA00023239"/>
    </source>
</evidence>
<sequence>MGLIRIVWGTASGPTAMASYDAALAAANVGDYNLVSVSSVIPADATIEAVGEAASLGPAGERLTVVEARATVEPGAAGPAAACLGWSREPDGPGIFYEASGTDPGAVRDRVDRGLAAGRELRSWAFDDGGRRAVTADTDPETYTTAVVLAVYGESSSLF</sequence>
<dbReference type="Pfam" id="PF01862">
    <property type="entry name" value="PvlArgDC"/>
    <property type="match status" value="1"/>
</dbReference>
<dbReference type="GO" id="GO:0006527">
    <property type="term" value="P:L-arginine catabolic process"/>
    <property type="evidence" value="ECO:0007669"/>
    <property type="project" value="InterPro"/>
</dbReference>
<evidence type="ECO:0000313" key="9">
    <source>
        <dbReference type="Proteomes" id="UP001139494"/>
    </source>
</evidence>
<dbReference type="Gene3D" id="3.50.20.10">
    <property type="entry name" value="Pyruvoyl-Dependent Histidine Decarboxylase, subunit B"/>
    <property type="match status" value="1"/>
</dbReference>
<evidence type="ECO:0000256" key="3">
    <source>
        <dbReference type="ARBA" id="ARBA00012426"/>
    </source>
</evidence>
<dbReference type="EMBL" id="JAHLKM010000006">
    <property type="protein sequence ID" value="MCQ4333271.1"/>
    <property type="molecule type" value="Genomic_DNA"/>
</dbReference>
<evidence type="ECO:0000256" key="2">
    <source>
        <dbReference type="ARBA" id="ARBA00007412"/>
    </source>
</evidence>
<dbReference type="SUPFAM" id="SSF56271">
    <property type="entry name" value="Pyruvoyl-dependent histidine and arginine decarboxylases"/>
    <property type="match status" value="1"/>
</dbReference>
<dbReference type="AlphaFoldDB" id="A0A9R1CTG3"/>
<accession>A0A9R1CTG3</accession>
<evidence type="ECO:0000313" key="8">
    <source>
        <dbReference type="EMBL" id="MCQ4333271.1"/>
    </source>
</evidence>
<comment type="similarity">
    <text evidence="2">Belongs to the PdaD family.</text>
</comment>
<dbReference type="SFLD" id="SFLDS00055">
    <property type="entry name" value="Pyruvoyl-Dependent_Histidine/A"/>
    <property type="match status" value="1"/>
</dbReference>
<gene>
    <name evidence="8" type="ORF">KM295_07210</name>
</gene>
<comment type="cofactor">
    <cofactor evidence="1">
        <name>pyruvate</name>
        <dbReference type="ChEBI" id="CHEBI:15361"/>
    </cofactor>
</comment>
<dbReference type="InterPro" id="IPR016105">
    <property type="entry name" value="Pyr-dep_his/arg-deCO2ase_sand"/>
</dbReference>
<dbReference type="SFLD" id="SFLDG01170">
    <property type="entry name" value="Pyruvoyl-dependent_arginine_de"/>
    <property type="match status" value="1"/>
</dbReference>
<keyword evidence="6" id="KW-0670">Pyruvate</keyword>
<dbReference type="EC" id="4.1.1.19" evidence="3"/>
<dbReference type="InterPro" id="IPR002724">
    <property type="entry name" value="Pyruvoyl-dep_arg_deCO2ase"/>
</dbReference>
<evidence type="ECO:0000256" key="6">
    <source>
        <dbReference type="ARBA" id="ARBA00023317"/>
    </source>
</evidence>
<dbReference type="Proteomes" id="UP001139494">
    <property type="component" value="Unassembled WGS sequence"/>
</dbReference>
<evidence type="ECO:0000256" key="4">
    <source>
        <dbReference type="ARBA" id="ARBA00022793"/>
    </source>
</evidence>
<keyword evidence="9" id="KW-1185">Reference proteome</keyword>
<comment type="catalytic activity">
    <reaction evidence="7">
        <text>L-arginine + H(+) = agmatine + CO2</text>
        <dbReference type="Rhea" id="RHEA:17641"/>
        <dbReference type="ChEBI" id="CHEBI:15378"/>
        <dbReference type="ChEBI" id="CHEBI:16526"/>
        <dbReference type="ChEBI" id="CHEBI:32682"/>
        <dbReference type="ChEBI" id="CHEBI:58145"/>
        <dbReference type="EC" id="4.1.1.19"/>
    </reaction>
</comment>
<keyword evidence="5" id="KW-0456">Lyase</keyword>
<dbReference type="InterPro" id="IPR016104">
    <property type="entry name" value="Pyr-dep_his/arg-deCO2ase"/>
</dbReference>
<evidence type="ECO:0000256" key="1">
    <source>
        <dbReference type="ARBA" id="ARBA00001928"/>
    </source>
</evidence>
<proteinExistence type="inferred from homology"/>
<reference evidence="8" key="1">
    <citation type="journal article" date="2023" name="Front. Microbiol.">
        <title>Genomic-based phylogenetic and metabolic analyses of the genus Natronomonas, and description of Natronomonas aquatica sp. nov.</title>
        <authorList>
            <person name="Garcia-Roldan A."/>
            <person name="Duran-Viseras A."/>
            <person name="de la Haba R.R."/>
            <person name="Corral P."/>
            <person name="Sanchez-Porro C."/>
            <person name="Ventosa A."/>
        </authorList>
    </citation>
    <scope>NUCLEOTIDE SEQUENCE</scope>
    <source>
        <strain evidence="8">F2-12</strain>
    </source>
</reference>